<dbReference type="AlphaFoldDB" id="A0A0R3PSR0"/>
<organism evidence="3">
    <name type="scientific">Angiostrongylus costaricensis</name>
    <name type="common">Nematode worm</name>
    <dbReference type="NCBI Taxonomy" id="334426"/>
    <lineage>
        <taxon>Eukaryota</taxon>
        <taxon>Metazoa</taxon>
        <taxon>Ecdysozoa</taxon>
        <taxon>Nematoda</taxon>
        <taxon>Chromadorea</taxon>
        <taxon>Rhabditida</taxon>
        <taxon>Rhabditina</taxon>
        <taxon>Rhabditomorpha</taxon>
        <taxon>Strongyloidea</taxon>
        <taxon>Metastrongylidae</taxon>
        <taxon>Angiostrongylus</taxon>
    </lineage>
</organism>
<evidence type="ECO:0000313" key="2">
    <source>
        <dbReference type="Proteomes" id="UP000267027"/>
    </source>
</evidence>
<evidence type="ECO:0000313" key="3">
    <source>
        <dbReference type="WBParaSite" id="ACOC_0000871301-mRNA-1"/>
    </source>
</evidence>
<protein>
    <submittedName>
        <fullName evidence="3">Transposase</fullName>
    </submittedName>
</protein>
<dbReference type="WBParaSite" id="ACOC_0000871301-mRNA-1">
    <property type="protein sequence ID" value="ACOC_0000871301-mRNA-1"/>
    <property type="gene ID" value="ACOC_0000871301"/>
</dbReference>
<reference evidence="3" key="1">
    <citation type="submission" date="2017-02" db="UniProtKB">
        <authorList>
            <consortium name="WormBaseParasite"/>
        </authorList>
    </citation>
    <scope>IDENTIFICATION</scope>
</reference>
<keyword evidence="2" id="KW-1185">Reference proteome</keyword>
<proteinExistence type="predicted"/>
<gene>
    <name evidence="1" type="ORF">ACOC_LOCUS8714</name>
</gene>
<dbReference type="EMBL" id="UYYA01004192">
    <property type="protein sequence ID" value="VDM60299.1"/>
    <property type="molecule type" value="Genomic_DNA"/>
</dbReference>
<evidence type="ECO:0000313" key="1">
    <source>
        <dbReference type="EMBL" id="VDM60299.1"/>
    </source>
</evidence>
<accession>A0A0R3PSR0</accession>
<dbReference type="Proteomes" id="UP000267027">
    <property type="component" value="Unassembled WGS sequence"/>
</dbReference>
<name>A0A0R3PSR0_ANGCS</name>
<reference evidence="1 2" key="2">
    <citation type="submission" date="2018-11" db="EMBL/GenBank/DDBJ databases">
        <authorList>
            <consortium name="Pathogen Informatics"/>
        </authorList>
    </citation>
    <scope>NUCLEOTIDE SEQUENCE [LARGE SCALE GENOMIC DNA]</scope>
    <source>
        <strain evidence="1 2">Costa Rica</strain>
    </source>
</reference>
<sequence length="102" mass="11464">MTCLEAVRSITSSIEMTSKPVRNRLARKTILMAEDDEYFITYLYYPAVLIGCHQKNGMSEISKKPLDMAGELAGRQAIVESKTLANWTLSYPDYDTLSHPSS</sequence>